<protein>
    <submittedName>
        <fullName evidence="1">Uncharacterized protein</fullName>
    </submittedName>
</protein>
<evidence type="ECO:0000313" key="1">
    <source>
        <dbReference type="EMBL" id="MBL1072613.1"/>
    </source>
</evidence>
<dbReference type="Proteomes" id="UP000640912">
    <property type="component" value="Unassembled WGS sequence"/>
</dbReference>
<sequence>MFTYNLNTQKVTQKFLDKGWLFQEDNRYFLSKKAKQATEFYSDLWEMHQADNFPICLDEDFPNWNHG</sequence>
<feature type="non-terminal residue" evidence="1">
    <location>
        <position position="67"/>
    </location>
</feature>
<reference evidence="1 2" key="1">
    <citation type="journal article" date="2021" name="Microorganisms">
        <title>Dual Inhibition of Salmonella enterica and Clostridium perfringens by New Probiotic Candidates Isolated from Chicken Intestinal Mucosa.</title>
        <authorList>
            <person name="Lone A."/>
            <person name="Mottawea W."/>
            <person name="Ait Chait Y."/>
            <person name="Hammami R."/>
        </authorList>
    </citation>
    <scope>NUCLEOTIDE SEQUENCE [LARGE SCALE GENOMIC DNA]</scope>
    <source>
        <strain evidence="1 2">A12</strain>
    </source>
</reference>
<keyword evidence="2" id="KW-1185">Reference proteome</keyword>
<comment type="caution">
    <text evidence="1">The sequence shown here is derived from an EMBL/GenBank/DDBJ whole genome shotgun (WGS) entry which is preliminary data.</text>
</comment>
<dbReference type="EMBL" id="JAEHNR010000110">
    <property type="protein sequence ID" value="MBL1072613.1"/>
    <property type="molecule type" value="Genomic_DNA"/>
</dbReference>
<proteinExistence type="predicted"/>
<gene>
    <name evidence="1" type="ORF">JEM47_09125</name>
</gene>
<organism evidence="1 2">
    <name type="scientific">Lactobacillus kitasatonis</name>
    <dbReference type="NCBI Taxonomy" id="237446"/>
    <lineage>
        <taxon>Bacteria</taxon>
        <taxon>Bacillati</taxon>
        <taxon>Bacillota</taxon>
        <taxon>Bacilli</taxon>
        <taxon>Lactobacillales</taxon>
        <taxon>Lactobacillaceae</taxon>
        <taxon>Lactobacillus</taxon>
    </lineage>
</organism>
<name>A0ABS1LWH3_9LACO</name>
<evidence type="ECO:0000313" key="2">
    <source>
        <dbReference type="Proteomes" id="UP000640912"/>
    </source>
</evidence>
<accession>A0ABS1LWH3</accession>